<keyword evidence="4 8" id="KW-0819">tRNA processing</keyword>
<keyword evidence="2 8" id="KW-0963">Cytoplasm</keyword>
<keyword evidence="3 8" id="KW-0436">Ligase</keyword>
<reference evidence="10" key="1">
    <citation type="thesis" date="2015" institute="Rutgers" country="The State University of New Jersey, 14 College Farm Rd., New Brunswick, NJ, USA">
        <title>Ammonia toxicity in bacteria and its implications for treatment of and resource recovery from highly nitrogenous organic wastes.</title>
        <authorList>
            <person name="Luther A.K."/>
        </authorList>
    </citation>
    <scope>NUCLEOTIDE SEQUENCE</scope>
    <source>
        <strain evidence="10">RT-10B</strain>
    </source>
</reference>
<dbReference type="CDD" id="cd01992">
    <property type="entry name" value="TilS_N"/>
    <property type="match status" value="1"/>
</dbReference>
<name>A0A2P7PZM2_9FIRM</name>
<dbReference type="GO" id="GO:0005524">
    <property type="term" value="F:ATP binding"/>
    <property type="evidence" value="ECO:0007669"/>
    <property type="project" value="UniProtKB-UniRule"/>
</dbReference>
<comment type="domain">
    <text evidence="8">The N-terminal region contains the highly conserved SGGXDS motif, predicted to be a P-loop motif involved in ATP binding.</text>
</comment>
<dbReference type="Pfam" id="PF01171">
    <property type="entry name" value="ATP_bind_3"/>
    <property type="match status" value="1"/>
</dbReference>
<evidence type="ECO:0000256" key="6">
    <source>
        <dbReference type="ARBA" id="ARBA00022840"/>
    </source>
</evidence>
<dbReference type="Pfam" id="PF11734">
    <property type="entry name" value="TilS_C"/>
    <property type="match status" value="1"/>
</dbReference>
<dbReference type="AlphaFoldDB" id="A0A2P7PZM2"/>
<keyword evidence="6 8" id="KW-0067">ATP-binding</keyword>
<gene>
    <name evidence="8" type="primary">tilS</name>
    <name evidence="10" type="ORF">UF10_07800</name>
</gene>
<dbReference type="NCBIfam" id="TIGR02432">
    <property type="entry name" value="lysidine_TilS_N"/>
    <property type="match status" value="1"/>
</dbReference>
<sequence>MLYEDVLETVKKNNLIEENDKIVVALSGGPDSVCLLHVLYRMSKEMNLKVYAAHLNHQIRGLDAYVDSLYVMRICEKLDIPCFIRAIDVPKFCDENKMGLEDGARMLRYDIFEEIRNRVGADKVAIGHNQNDQAETVLMRIMRGTGLQGLRGIEYKRDKNIIRPILDISREEIEKYCEEYELEPRIDSTNLEAIYSRNKIRLKLLPYMEEEFNDNIIESIVRMSNNIKVDSDYINSQVEIAFEEASKSYEDGVYIFTDILKNMHKAIQSRIVIEAIKKVMGNVNSIDKKHIRDVLKLISDDKKSKKINLPKGLFAYRFNDYILISKKKIDFENIEFTYNLALNEDIYIDEIDKTFKSKVIAADEFDIDHMKEGYQYIDLGKIKGKLTLRNKRQGDKIRLQGGTKKIKELFIGMKIPREDRSLVPLIVDESMVVSVCGYRINADYKIDDNTEKILEFTLE</sequence>
<dbReference type="EMBL" id="JYGE01000006">
    <property type="protein sequence ID" value="PSJ31161.1"/>
    <property type="molecule type" value="Genomic_DNA"/>
</dbReference>
<feature type="binding site" evidence="8">
    <location>
        <begin position="27"/>
        <end position="32"/>
    </location>
    <ligand>
        <name>ATP</name>
        <dbReference type="ChEBI" id="CHEBI:30616"/>
    </ligand>
</feature>
<comment type="similarity">
    <text evidence="8">Belongs to the tRNA(Ile)-lysidine synthase family.</text>
</comment>
<dbReference type="GO" id="GO:0005737">
    <property type="term" value="C:cytoplasm"/>
    <property type="evidence" value="ECO:0007669"/>
    <property type="project" value="UniProtKB-SubCell"/>
</dbReference>
<evidence type="ECO:0000256" key="8">
    <source>
        <dbReference type="HAMAP-Rule" id="MF_01161"/>
    </source>
</evidence>
<comment type="subcellular location">
    <subcellularLocation>
        <location evidence="1 8">Cytoplasm</location>
    </subcellularLocation>
</comment>
<dbReference type="InterPro" id="IPR011063">
    <property type="entry name" value="TilS/TtcA_N"/>
</dbReference>
<comment type="catalytic activity">
    <reaction evidence="7 8">
        <text>cytidine(34) in tRNA(Ile2) + L-lysine + ATP = lysidine(34) in tRNA(Ile2) + AMP + diphosphate + H(+)</text>
        <dbReference type="Rhea" id="RHEA:43744"/>
        <dbReference type="Rhea" id="RHEA-COMP:10625"/>
        <dbReference type="Rhea" id="RHEA-COMP:10670"/>
        <dbReference type="ChEBI" id="CHEBI:15378"/>
        <dbReference type="ChEBI" id="CHEBI:30616"/>
        <dbReference type="ChEBI" id="CHEBI:32551"/>
        <dbReference type="ChEBI" id="CHEBI:33019"/>
        <dbReference type="ChEBI" id="CHEBI:82748"/>
        <dbReference type="ChEBI" id="CHEBI:83665"/>
        <dbReference type="ChEBI" id="CHEBI:456215"/>
        <dbReference type="EC" id="6.3.4.19"/>
    </reaction>
</comment>
<evidence type="ECO:0000256" key="7">
    <source>
        <dbReference type="ARBA" id="ARBA00048539"/>
    </source>
</evidence>
<evidence type="ECO:0000256" key="4">
    <source>
        <dbReference type="ARBA" id="ARBA00022694"/>
    </source>
</evidence>
<dbReference type="InterPro" id="IPR012795">
    <property type="entry name" value="tRNA_Ile_lys_synt_N"/>
</dbReference>
<comment type="caution">
    <text evidence="10">The sequence shown here is derived from an EMBL/GenBank/DDBJ whole genome shotgun (WGS) entry which is preliminary data.</text>
</comment>
<keyword evidence="11" id="KW-1185">Reference proteome</keyword>
<dbReference type="SUPFAM" id="SSF56037">
    <property type="entry name" value="PheT/TilS domain"/>
    <property type="match status" value="1"/>
</dbReference>
<evidence type="ECO:0000313" key="10">
    <source>
        <dbReference type="EMBL" id="PSJ31161.1"/>
    </source>
</evidence>
<dbReference type="RefSeq" id="WP_106777245.1">
    <property type="nucleotide sequence ID" value="NZ_JYGE01000006.1"/>
</dbReference>
<dbReference type="InterPro" id="IPR012094">
    <property type="entry name" value="tRNA_Ile_lys_synt"/>
</dbReference>
<dbReference type="EC" id="6.3.4.19" evidence="8"/>
<dbReference type="Gene3D" id="1.20.59.20">
    <property type="match status" value="1"/>
</dbReference>
<organism evidence="10 11">
    <name type="scientific">Peptostreptococcus russellii</name>
    <dbReference type="NCBI Taxonomy" id="215200"/>
    <lineage>
        <taxon>Bacteria</taxon>
        <taxon>Bacillati</taxon>
        <taxon>Bacillota</taxon>
        <taxon>Clostridia</taxon>
        <taxon>Peptostreptococcales</taxon>
        <taxon>Peptostreptococcaceae</taxon>
        <taxon>Peptostreptococcus</taxon>
    </lineage>
</organism>
<keyword evidence="5 8" id="KW-0547">Nucleotide-binding</keyword>
<evidence type="ECO:0000256" key="5">
    <source>
        <dbReference type="ARBA" id="ARBA00022741"/>
    </source>
</evidence>
<dbReference type="PANTHER" id="PTHR43033">
    <property type="entry name" value="TRNA(ILE)-LYSIDINE SYNTHASE-RELATED"/>
    <property type="match status" value="1"/>
</dbReference>
<dbReference type="NCBIfam" id="TIGR02433">
    <property type="entry name" value="lysidine_TilS_C"/>
    <property type="match status" value="1"/>
</dbReference>
<dbReference type="GO" id="GO:0006400">
    <property type="term" value="P:tRNA modification"/>
    <property type="evidence" value="ECO:0007669"/>
    <property type="project" value="UniProtKB-UniRule"/>
</dbReference>
<dbReference type="SMART" id="SM00977">
    <property type="entry name" value="TilS_C"/>
    <property type="match status" value="1"/>
</dbReference>
<evidence type="ECO:0000256" key="2">
    <source>
        <dbReference type="ARBA" id="ARBA00022490"/>
    </source>
</evidence>
<evidence type="ECO:0000259" key="9">
    <source>
        <dbReference type="SMART" id="SM00977"/>
    </source>
</evidence>
<dbReference type="InterPro" id="IPR012796">
    <property type="entry name" value="Lysidine-tRNA-synth_C"/>
</dbReference>
<dbReference type="PANTHER" id="PTHR43033:SF1">
    <property type="entry name" value="TRNA(ILE)-LYSIDINE SYNTHASE-RELATED"/>
    <property type="match status" value="1"/>
</dbReference>
<dbReference type="Gene3D" id="3.40.50.620">
    <property type="entry name" value="HUPs"/>
    <property type="match status" value="1"/>
</dbReference>
<evidence type="ECO:0000313" key="11">
    <source>
        <dbReference type="Proteomes" id="UP000241434"/>
    </source>
</evidence>
<protein>
    <recommendedName>
        <fullName evidence="8">tRNA(Ile)-lysidine synthase</fullName>
        <ecNumber evidence="8">6.3.4.19</ecNumber>
    </recommendedName>
    <alternativeName>
        <fullName evidence="8">tRNA(Ile)-2-lysyl-cytidine synthase</fullName>
    </alternativeName>
    <alternativeName>
        <fullName evidence="8">tRNA(Ile)-lysidine synthetase</fullName>
    </alternativeName>
</protein>
<comment type="function">
    <text evidence="8">Ligates lysine onto the cytidine present at position 34 of the AUA codon-specific tRNA(Ile) that contains the anticodon CAU, in an ATP-dependent manner. Cytidine is converted to lysidine, thus changing the amino acid specificity of the tRNA from methionine to isoleucine.</text>
</comment>
<dbReference type="SUPFAM" id="SSF52402">
    <property type="entry name" value="Adenine nucleotide alpha hydrolases-like"/>
    <property type="match status" value="1"/>
</dbReference>
<dbReference type="Proteomes" id="UP000241434">
    <property type="component" value="Unassembled WGS sequence"/>
</dbReference>
<dbReference type="SUPFAM" id="SSF82829">
    <property type="entry name" value="MesJ substrate recognition domain-like"/>
    <property type="match status" value="1"/>
</dbReference>
<feature type="domain" description="Lysidine-tRNA(Ile) synthetase C-terminal" evidence="9">
    <location>
        <begin position="386"/>
        <end position="456"/>
    </location>
</feature>
<dbReference type="InterPro" id="IPR014729">
    <property type="entry name" value="Rossmann-like_a/b/a_fold"/>
</dbReference>
<dbReference type="HAMAP" id="MF_01161">
    <property type="entry name" value="tRNA_Ile_lys_synt"/>
    <property type="match status" value="1"/>
</dbReference>
<dbReference type="GO" id="GO:0032267">
    <property type="term" value="F:tRNA(Ile)-lysidine synthase activity"/>
    <property type="evidence" value="ECO:0007669"/>
    <property type="project" value="UniProtKB-EC"/>
</dbReference>
<dbReference type="OrthoDB" id="9807403at2"/>
<accession>A0A2P7PZM2</accession>
<evidence type="ECO:0000256" key="3">
    <source>
        <dbReference type="ARBA" id="ARBA00022598"/>
    </source>
</evidence>
<proteinExistence type="inferred from homology"/>
<evidence type="ECO:0000256" key="1">
    <source>
        <dbReference type="ARBA" id="ARBA00004496"/>
    </source>
</evidence>